<feature type="compositionally biased region" description="Gly residues" evidence="1">
    <location>
        <begin position="414"/>
        <end position="426"/>
    </location>
</feature>
<comment type="caution">
    <text evidence="3">The sequence shown here is derived from an EMBL/GenBank/DDBJ whole genome shotgun (WGS) entry which is preliminary data.</text>
</comment>
<feature type="region of interest" description="Disordered" evidence="1">
    <location>
        <begin position="224"/>
        <end position="253"/>
    </location>
</feature>
<keyword evidence="2" id="KW-0472">Membrane</keyword>
<feature type="compositionally biased region" description="Low complexity" evidence="1">
    <location>
        <begin position="14"/>
        <end position="45"/>
    </location>
</feature>
<name>A0A2R5G4V9_9STRA</name>
<evidence type="ECO:0000256" key="1">
    <source>
        <dbReference type="SAM" id="MobiDB-lite"/>
    </source>
</evidence>
<evidence type="ECO:0000313" key="3">
    <source>
        <dbReference type="EMBL" id="GBG26056.1"/>
    </source>
</evidence>
<feature type="region of interest" description="Disordered" evidence="1">
    <location>
        <begin position="375"/>
        <end position="435"/>
    </location>
</feature>
<dbReference type="AlphaFoldDB" id="A0A2R5G4V9"/>
<accession>A0A2R5G4V9</accession>
<evidence type="ECO:0000256" key="2">
    <source>
        <dbReference type="SAM" id="Phobius"/>
    </source>
</evidence>
<keyword evidence="2" id="KW-0812">Transmembrane</keyword>
<feature type="transmembrane region" description="Helical" evidence="2">
    <location>
        <begin position="119"/>
        <end position="141"/>
    </location>
</feature>
<feature type="compositionally biased region" description="Basic residues" evidence="1">
    <location>
        <begin position="102"/>
        <end position="114"/>
    </location>
</feature>
<reference evidence="3 4" key="1">
    <citation type="submission" date="2017-12" db="EMBL/GenBank/DDBJ databases">
        <title>Sequencing, de novo assembly and annotation of complete genome of a new Thraustochytrid species, strain FCC1311.</title>
        <authorList>
            <person name="Sedici K."/>
            <person name="Godart F."/>
            <person name="Aiese Cigliano R."/>
            <person name="Sanseverino W."/>
            <person name="Barakat M."/>
            <person name="Ortet P."/>
            <person name="Marechal E."/>
            <person name="Cagnac O."/>
            <person name="Amato A."/>
        </authorList>
    </citation>
    <scope>NUCLEOTIDE SEQUENCE [LARGE SCALE GENOMIC DNA]</scope>
</reference>
<proteinExistence type="predicted"/>
<sequence length="435" mass="45589">MQASRSLETGGDEGSSSRTSSRSSATSAFGTAASSRSRSSSKGARAAGELMINVGLDEDDLEGSLPSRKAKSSSRAKLSKSKRESRSSGSLTRTGSGSGSGRIRRRAGRDRRKRGPASVGLAALVLIETLRLAVVAIVAIAKGKKARGAAWADLRNWVYDGASSARADPKHAIKMLVYTIAILGVFVLGLQLMGFDVGGGLVPFGRGAGPEGELVTLGTVEGASSPSNGAGANDGSDADFEDPAIVDPSGGQTVEKKKLSKKEEVAFACKEVECVERCVRKSTKKCLQSEGCIKQRVYACKKKCRKSRCESRCKVEPATGYVEREMKTDKCKEDCSMNNKCIEKCEREGKPCKARCGERRKKFTCDRQAEIPWPNAQAAVSAAEIPDDEDADDAGLDEDDDAGSAGFAADDATGAGGGDESAGGGGGDDDDDDEI</sequence>
<feature type="region of interest" description="Disordered" evidence="1">
    <location>
        <begin position="1"/>
        <end position="45"/>
    </location>
</feature>
<feature type="compositionally biased region" description="Low complexity" evidence="1">
    <location>
        <begin position="403"/>
        <end position="413"/>
    </location>
</feature>
<dbReference type="Proteomes" id="UP000241890">
    <property type="component" value="Unassembled WGS sequence"/>
</dbReference>
<keyword evidence="4" id="KW-1185">Reference proteome</keyword>
<dbReference type="InParanoid" id="A0A2R5G4V9"/>
<feature type="region of interest" description="Disordered" evidence="1">
    <location>
        <begin position="58"/>
        <end position="114"/>
    </location>
</feature>
<feature type="compositionally biased region" description="Basic residues" evidence="1">
    <location>
        <begin position="68"/>
        <end position="80"/>
    </location>
</feature>
<dbReference type="EMBL" id="BEYU01000018">
    <property type="protein sequence ID" value="GBG26056.1"/>
    <property type="molecule type" value="Genomic_DNA"/>
</dbReference>
<gene>
    <name evidence="3" type="ORF">FCC1311_022762</name>
</gene>
<keyword evidence="2" id="KW-1133">Transmembrane helix</keyword>
<feature type="compositionally biased region" description="Acidic residues" evidence="1">
    <location>
        <begin position="385"/>
        <end position="402"/>
    </location>
</feature>
<evidence type="ECO:0000313" key="4">
    <source>
        <dbReference type="Proteomes" id="UP000241890"/>
    </source>
</evidence>
<protein>
    <submittedName>
        <fullName evidence="3">Uncharacterized protein</fullName>
    </submittedName>
</protein>
<organism evidence="3 4">
    <name type="scientific">Hondaea fermentalgiana</name>
    <dbReference type="NCBI Taxonomy" id="2315210"/>
    <lineage>
        <taxon>Eukaryota</taxon>
        <taxon>Sar</taxon>
        <taxon>Stramenopiles</taxon>
        <taxon>Bigyra</taxon>
        <taxon>Labyrinthulomycetes</taxon>
        <taxon>Thraustochytrida</taxon>
        <taxon>Thraustochytriidae</taxon>
        <taxon>Hondaea</taxon>
    </lineage>
</organism>
<feature type="transmembrane region" description="Helical" evidence="2">
    <location>
        <begin position="175"/>
        <end position="195"/>
    </location>
</feature>